<proteinExistence type="predicted"/>
<protein>
    <submittedName>
        <fullName evidence="1">Uncharacterized protein</fullName>
    </submittedName>
</protein>
<dbReference type="AlphaFoldDB" id="A0A1S1HCH9"/>
<evidence type="ECO:0000313" key="2">
    <source>
        <dbReference type="Proteomes" id="UP000179467"/>
    </source>
</evidence>
<reference evidence="1 2" key="1">
    <citation type="submission" date="2016-09" db="EMBL/GenBank/DDBJ databases">
        <title>Metabolic pathway, cell adaptation mechanisms and a novel monoxygenase revealed through proteogenomic-transcription analysis of a Sphingomonas haloaromaticamans strain degrading the fungicide ortho-phenylphenol.</title>
        <authorList>
            <person name="Perruchon C."/>
            <person name="Papadopoulou E.S."/>
            <person name="Rousidou C."/>
            <person name="Vasileiadis S."/>
            <person name="Tanou G."/>
            <person name="Amoutzias G."/>
            <person name="Molassiotis A."/>
            <person name="Karpouzas D.G."/>
        </authorList>
    </citation>
    <scope>NUCLEOTIDE SEQUENCE [LARGE SCALE GENOMIC DNA]</scope>
    <source>
        <strain evidence="1 2">P3</strain>
    </source>
</reference>
<sequence length="73" mass="7946">MSLFAHHGRNTRIGARGRSIAVREIGRRKISVFADAVAEGSSLAAAGRLIGVNQQRSSAIFAQIRRDLGWQTQ</sequence>
<dbReference type="Proteomes" id="UP000179467">
    <property type="component" value="Unassembled WGS sequence"/>
</dbReference>
<name>A0A1S1HCH9_9SPHN</name>
<evidence type="ECO:0000313" key="1">
    <source>
        <dbReference type="EMBL" id="OHT19929.1"/>
    </source>
</evidence>
<keyword evidence="2" id="KW-1185">Reference proteome</keyword>
<dbReference type="EMBL" id="MIPT01000001">
    <property type="protein sequence ID" value="OHT19929.1"/>
    <property type="molecule type" value="Genomic_DNA"/>
</dbReference>
<accession>A0A1S1HCH9</accession>
<gene>
    <name evidence="1" type="ORF">BHE75_01922</name>
</gene>
<organism evidence="1 2">
    <name type="scientific">Edaphosphingomonas haloaromaticamans</name>
    <dbReference type="NCBI Taxonomy" id="653954"/>
    <lineage>
        <taxon>Bacteria</taxon>
        <taxon>Pseudomonadati</taxon>
        <taxon>Pseudomonadota</taxon>
        <taxon>Alphaproteobacteria</taxon>
        <taxon>Sphingomonadales</taxon>
        <taxon>Rhizorhabdaceae</taxon>
        <taxon>Edaphosphingomonas</taxon>
    </lineage>
</organism>
<dbReference type="RefSeq" id="WP_070933705.1">
    <property type="nucleotide sequence ID" value="NZ_MIPT01000001.1"/>
</dbReference>
<comment type="caution">
    <text evidence="1">The sequence shown here is derived from an EMBL/GenBank/DDBJ whole genome shotgun (WGS) entry which is preliminary data.</text>
</comment>